<gene>
    <name evidence="1" type="ORF">K0M31_001362</name>
</gene>
<protein>
    <submittedName>
        <fullName evidence="1">Uncharacterized protein</fullName>
    </submittedName>
</protein>
<evidence type="ECO:0000313" key="2">
    <source>
        <dbReference type="Proteomes" id="UP001177670"/>
    </source>
</evidence>
<sequence>VEALVGYQDCFRFLNGRLSGRVERSTTQGTSLKHQNIIPNVNSTCCTVAKSSFPRRIFERVLPTPSPCLNARSEKSLHFKSKGSGRGIRIENRLKP</sequence>
<accession>A0AA40GFB5</accession>
<reference evidence="1" key="1">
    <citation type="submission" date="2021-10" db="EMBL/GenBank/DDBJ databases">
        <title>Melipona bicolor Genome sequencing and assembly.</title>
        <authorList>
            <person name="Araujo N.S."/>
            <person name="Arias M.C."/>
        </authorList>
    </citation>
    <scope>NUCLEOTIDE SEQUENCE</scope>
    <source>
        <strain evidence="1">USP_2M_L1-L4_2017</strain>
        <tissue evidence="1">Whole body</tissue>
    </source>
</reference>
<dbReference type="AlphaFoldDB" id="A0AA40GFB5"/>
<dbReference type="EMBL" id="JAHYIQ010000001">
    <property type="protein sequence ID" value="KAK1136826.1"/>
    <property type="molecule type" value="Genomic_DNA"/>
</dbReference>
<organism evidence="1 2">
    <name type="scientific">Melipona bicolor</name>
    <dbReference type="NCBI Taxonomy" id="60889"/>
    <lineage>
        <taxon>Eukaryota</taxon>
        <taxon>Metazoa</taxon>
        <taxon>Ecdysozoa</taxon>
        <taxon>Arthropoda</taxon>
        <taxon>Hexapoda</taxon>
        <taxon>Insecta</taxon>
        <taxon>Pterygota</taxon>
        <taxon>Neoptera</taxon>
        <taxon>Endopterygota</taxon>
        <taxon>Hymenoptera</taxon>
        <taxon>Apocrita</taxon>
        <taxon>Aculeata</taxon>
        <taxon>Apoidea</taxon>
        <taxon>Anthophila</taxon>
        <taxon>Apidae</taxon>
        <taxon>Melipona</taxon>
    </lineage>
</organism>
<keyword evidence="2" id="KW-1185">Reference proteome</keyword>
<feature type="non-terminal residue" evidence="1">
    <location>
        <position position="1"/>
    </location>
</feature>
<dbReference type="Proteomes" id="UP001177670">
    <property type="component" value="Unassembled WGS sequence"/>
</dbReference>
<proteinExistence type="predicted"/>
<comment type="caution">
    <text evidence="1">The sequence shown here is derived from an EMBL/GenBank/DDBJ whole genome shotgun (WGS) entry which is preliminary data.</text>
</comment>
<name>A0AA40GFB5_9HYME</name>
<evidence type="ECO:0000313" key="1">
    <source>
        <dbReference type="EMBL" id="KAK1136826.1"/>
    </source>
</evidence>